<comment type="caution">
    <text evidence="1">The sequence shown here is derived from an EMBL/GenBank/DDBJ whole genome shotgun (WGS) entry which is preliminary data.</text>
</comment>
<organism evidence="1">
    <name type="scientific">Salmonella enterica subsp. enterica serovar Orion</name>
    <dbReference type="NCBI Taxonomy" id="399586"/>
    <lineage>
        <taxon>Bacteria</taxon>
        <taxon>Pseudomonadati</taxon>
        <taxon>Pseudomonadota</taxon>
        <taxon>Gammaproteobacteria</taxon>
        <taxon>Enterobacterales</taxon>
        <taxon>Enterobacteriaceae</taxon>
        <taxon>Salmonella</taxon>
    </lineage>
</organism>
<dbReference type="EMBL" id="DAAHJA010000010">
    <property type="protein sequence ID" value="HAB6308851.1"/>
    <property type="molecule type" value="Genomic_DNA"/>
</dbReference>
<accession>A0A6Y5K250</accession>
<name>A0A6Y5K250_SALET</name>
<dbReference type="AlphaFoldDB" id="A0A6Y5K250"/>
<protein>
    <submittedName>
        <fullName evidence="1">Morphogenetic protein</fullName>
    </submittedName>
</protein>
<sequence>MKERGMIFNGEMVRAIFDGRKTQTRRIMKVQPDEDGLAKVIDGPFVDTSGRIYRCPFGVPGDRIWVRETFQGPLFDYEQMEAYLEDSSKFEKPEFCQYAADGKPAPEYYDADDNLRHGWRPSIHMPRWASRILLEITDVRVERLNNISECDAKSEGGPTECTLIGDKYFPGFRSLWKSIYGKESWAANPWVWVIEFKRIEGGAA</sequence>
<reference evidence="1" key="2">
    <citation type="submission" date="2019-10" db="EMBL/GenBank/DDBJ databases">
        <authorList>
            <consortium name="NCBI Pathogen Detection Project"/>
        </authorList>
    </citation>
    <scope>NUCLEOTIDE SEQUENCE</scope>
    <source>
        <strain evidence="1">Salmonella enterica</strain>
    </source>
</reference>
<reference evidence="1" key="1">
    <citation type="journal article" date="2018" name="Genome Biol.">
        <title>SKESA: strategic k-mer extension for scrupulous assemblies.</title>
        <authorList>
            <person name="Souvorov A."/>
            <person name="Agarwala R."/>
            <person name="Lipman D.J."/>
        </authorList>
    </citation>
    <scope>NUCLEOTIDE SEQUENCE</scope>
    <source>
        <strain evidence="1">Salmonella enterica</strain>
    </source>
</reference>
<proteinExistence type="predicted"/>
<gene>
    <name evidence="1" type="ORF">GB401_17675</name>
</gene>
<evidence type="ECO:0000313" key="1">
    <source>
        <dbReference type="EMBL" id="HAB6308851.1"/>
    </source>
</evidence>